<feature type="compositionally biased region" description="Basic residues" evidence="1">
    <location>
        <begin position="74"/>
        <end position="97"/>
    </location>
</feature>
<evidence type="ECO:0000313" key="3">
    <source>
        <dbReference type="Proteomes" id="UP000789901"/>
    </source>
</evidence>
<gene>
    <name evidence="2" type="ORF">GMARGA_LOCUS7438</name>
</gene>
<proteinExistence type="predicted"/>
<feature type="region of interest" description="Disordered" evidence="1">
    <location>
        <begin position="73"/>
        <end position="119"/>
    </location>
</feature>
<evidence type="ECO:0000256" key="1">
    <source>
        <dbReference type="SAM" id="MobiDB-lite"/>
    </source>
</evidence>
<accession>A0ABN7ULY5</accession>
<protein>
    <submittedName>
        <fullName evidence="2">33410_t:CDS:1</fullName>
    </submittedName>
</protein>
<reference evidence="2 3" key="1">
    <citation type="submission" date="2021-06" db="EMBL/GenBank/DDBJ databases">
        <authorList>
            <person name="Kallberg Y."/>
            <person name="Tangrot J."/>
            <person name="Rosling A."/>
        </authorList>
    </citation>
    <scope>NUCLEOTIDE SEQUENCE [LARGE SCALE GENOMIC DNA]</scope>
    <source>
        <strain evidence="2 3">120-4 pot B 10/14</strain>
    </source>
</reference>
<evidence type="ECO:0000313" key="2">
    <source>
        <dbReference type="EMBL" id="CAG8612677.1"/>
    </source>
</evidence>
<dbReference type="Proteomes" id="UP000789901">
    <property type="component" value="Unassembled WGS sequence"/>
</dbReference>
<dbReference type="EMBL" id="CAJVQB010003598">
    <property type="protein sequence ID" value="CAG8612677.1"/>
    <property type="molecule type" value="Genomic_DNA"/>
</dbReference>
<organism evidence="2 3">
    <name type="scientific">Gigaspora margarita</name>
    <dbReference type="NCBI Taxonomy" id="4874"/>
    <lineage>
        <taxon>Eukaryota</taxon>
        <taxon>Fungi</taxon>
        <taxon>Fungi incertae sedis</taxon>
        <taxon>Mucoromycota</taxon>
        <taxon>Glomeromycotina</taxon>
        <taxon>Glomeromycetes</taxon>
        <taxon>Diversisporales</taxon>
        <taxon>Gigasporaceae</taxon>
        <taxon>Gigaspora</taxon>
    </lineage>
</organism>
<keyword evidence="3" id="KW-1185">Reference proteome</keyword>
<sequence>MARNRISSFTTTLEFLGTKLAKEISPNKLTKWLYKETQEQKEAIREEIIRNLTRRKTKQTLLEAGVKKNTVQQYRKKAKWKSKTRLKTGRNKKRFKKGKEAPEQKKLEDKGAPLSNMSI</sequence>
<name>A0ABN7ULY5_GIGMA</name>
<feature type="compositionally biased region" description="Basic and acidic residues" evidence="1">
    <location>
        <begin position="98"/>
        <end position="111"/>
    </location>
</feature>
<comment type="caution">
    <text evidence="2">The sequence shown here is derived from an EMBL/GenBank/DDBJ whole genome shotgun (WGS) entry which is preliminary data.</text>
</comment>